<keyword evidence="3" id="KW-1185">Reference proteome</keyword>
<accession>A0A0C3F019</accession>
<evidence type="ECO:0000313" key="2">
    <source>
        <dbReference type="EMBL" id="KIM73519.1"/>
    </source>
</evidence>
<protein>
    <submittedName>
        <fullName evidence="2">Uncharacterized protein</fullName>
    </submittedName>
</protein>
<gene>
    <name evidence="2" type="ORF">PILCRDRAFT_15173</name>
</gene>
<evidence type="ECO:0000256" key="1">
    <source>
        <dbReference type="SAM" id="MobiDB-lite"/>
    </source>
</evidence>
<dbReference type="EMBL" id="KN833080">
    <property type="protein sequence ID" value="KIM73519.1"/>
    <property type="molecule type" value="Genomic_DNA"/>
</dbReference>
<dbReference type="STRING" id="765440.A0A0C3F019"/>
<feature type="compositionally biased region" description="Acidic residues" evidence="1">
    <location>
        <begin position="13"/>
        <end position="24"/>
    </location>
</feature>
<name>A0A0C3F019_PILCF</name>
<organism evidence="2 3">
    <name type="scientific">Piloderma croceum (strain F 1598)</name>
    <dbReference type="NCBI Taxonomy" id="765440"/>
    <lineage>
        <taxon>Eukaryota</taxon>
        <taxon>Fungi</taxon>
        <taxon>Dikarya</taxon>
        <taxon>Basidiomycota</taxon>
        <taxon>Agaricomycotina</taxon>
        <taxon>Agaricomycetes</taxon>
        <taxon>Agaricomycetidae</taxon>
        <taxon>Atheliales</taxon>
        <taxon>Atheliaceae</taxon>
        <taxon>Piloderma</taxon>
    </lineage>
</organism>
<sequence length="95" mass="10388">MSTVKLEHHDSAPLEDGEITEDDTVVAHLSSSQPPTPKPLTPHQLDQAKDIVLDLLGWGVTPEYLVDCGVSSRALYRIFGDLRLRLPKNIDGVAS</sequence>
<dbReference type="HOGENOM" id="CLU_2373557_0_0_1"/>
<feature type="region of interest" description="Disordered" evidence="1">
    <location>
        <begin position="1"/>
        <end position="42"/>
    </location>
</feature>
<dbReference type="InParanoid" id="A0A0C3F019"/>
<proteinExistence type="predicted"/>
<dbReference type="AlphaFoldDB" id="A0A0C3F019"/>
<feature type="compositionally biased region" description="Basic and acidic residues" evidence="1">
    <location>
        <begin position="1"/>
        <end position="12"/>
    </location>
</feature>
<reference evidence="2 3" key="1">
    <citation type="submission" date="2014-04" db="EMBL/GenBank/DDBJ databases">
        <authorList>
            <consortium name="DOE Joint Genome Institute"/>
            <person name="Kuo A."/>
            <person name="Tarkka M."/>
            <person name="Buscot F."/>
            <person name="Kohler A."/>
            <person name="Nagy L.G."/>
            <person name="Floudas D."/>
            <person name="Copeland A."/>
            <person name="Barry K.W."/>
            <person name="Cichocki N."/>
            <person name="Veneault-Fourrey C."/>
            <person name="LaButti K."/>
            <person name="Lindquist E.A."/>
            <person name="Lipzen A."/>
            <person name="Lundell T."/>
            <person name="Morin E."/>
            <person name="Murat C."/>
            <person name="Sun H."/>
            <person name="Tunlid A."/>
            <person name="Henrissat B."/>
            <person name="Grigoriev I.V."/>
            <person name="Hibbett D.S."/>
            <person name="Martin F."/>
            <person name="Nordberg H.P."/>
            <person name="Cantor M.N."/>
            <person name="Hua S.X."/>
        </authorList>
    </citation>
    <scope>NUCLEOTIDE SEQUENCE [LARGE SCALE GENOMIC DNA]</scope>
    <source>
        <strain evidence="2 3">F 1598</strain>
    </source>
</reference>
<evidence type="ECO:0000313" key="3">
    <source>
        <dbReference type="Proteomes" id="UP000054166"/>
    </source>
</evidence>
<dbReference type="Proteomes" id="UP000054166">
    <property type="component" value="Unassembled WGS sequence"/>
</dbReference>
<dbReference type="OrthoDB" id="3270652at2759"/>
<reference evidence="3" key="2">
    <citation type="submission" date="2015-01" db="EMBL/GenBank/DDBJ databases">
        <title>Evolutionary Origins and Diversification of the Mycorrhizal Mutualists.</title>
        <authorList>
            <consortium name="DOE Joint Genome Institute"/>
            <consortium name="Mycorrhizal Genomics Consortium"/>
            <person name="Kohler A."/>
            <person name="Kuo A."/>
            <person name="Nagy L.G."/>
            <person name="Floudas D."/>
            <person name="Copeland A."/>
            <person name="Barry K.W."/>
            <person name="Cichocki N."/>
            <person name="Veneault-Fourrey C."/>
            <person name="LaButti K."/>
            <person name="Lindquist E.A."/>
            <person name="Lipzen A."/>
            <person name="Lundell T."/>
            <person name="Morin E."/>
            <person name="Murat C."/>
            <person name="Riley R."/>
            <person name="Ohm R."/>
            <person name="Sun H."/>
            <person name="Tunlid A."/>
            <person name="Henrissat B."/>
            <person name="Grigoriev I.V."/>
            <person name="Hibbett D.S."/>
            <person name="Martin F."/>
        </authorList>
    </citation>
    <scope>NUCLEOTIDE SEQUENCE [LARGE SCALE GENOMIC DNA]</scope>
    <source>
        <strain evidence="3">F 1598</strain>
    </source>
</reference>